<accession>A0ACC6M429</accession>
<evidence type="ECO:0000313" key="1">
    <source>
        <dbReference type="EMBL" id="MDX8045646.1"/>
    </source>
</evidence>
<sequence length="91" mass="10771">MKKQNKHAFQIANREALIGVGLVLFHFTWWFAFAYGFGKEDPSNYQYIFGFPAWFFYSCIVGIILISVLVIIIVKFFFTDLPLDDEEYEKR</sequence>
<dbReference type="EMBL" id="JAWZSR010000003">
    <property type="protein sequence ID" value="MDX8045646.1"/>
    <property type="molecule type" value="Genomic_DNA"/>
</dbReference>
<reference evidence="1" key="1">
    <citation type="submission" date="2023-11" db="EMBL/GenBank/DDBJ databases">
        <title>Gracilibacillus pellucida a moderately halophilic bacterium isolated from saline soil in Xinjiang province.</title>
        <authorList>
            <person name="Zhang Z."/>
            <person name="Tan F."/>
            <person name="Wang Y."/>
            <person name="Xia M."/>
        </authorList>
    </citation>
    <scope>NUCLEOTIDE SEQUENCE</scope>
    <source>
        <strain evidence="1">S3-1-1</strain>
    </source>
</reference>
<comment type="caution">
    <text evidence="1">The sequence shown here is derived from an EMBL/GenBank/DDBJ whole genome shotgun (WGS) entry which is preliminary data.</text>
</comment>
<keyword evidence="2" id="KW-1185">Reference proteome</keyword>
<name>A0ACC6M429_9BACI</name>
<gene>
    <name evidence="1" type="ORF">SH601_06555</name>
</gene>
<organism evidence="1 2">
    <name type="scientific">Gracilibacillus pellucidus</name>
    <dbReference type="NCBI Taxonomy" id="3095368"/>
    <lineage>
        <taxon>Bacteria</taxon>
        <taxon>Bacillati</taxon>
        <taxon>Bacillota</taxon>
        <taxon>Bacilli</taxon>
        <taxon>Bacillales</taxon>
        <taxon>Bacillaceae</taxon>
        <taxon>Gracilibacillus</taxon>
    </lineage>
</organism>
<proteinExistence type="predicted"/>
<dbReference type="Proteomes" id="UP001277972">
    <property type="component" value="Unassembled WGS sequence"/>
</dbReference>
<evidence type="ECO:0000313" key="2">
    <source>
        <dbReference type="Proteomes" id="UP001277972"/>
    </source>
</evidence>
<protein>
    <submittedName>
        <fullName evidence="1">YhdT family protein</fullName>
    </submittedName>
</protein>